<evidence type="ECO:0000313" key="5">
    <source>
        <dbReference type="Proteomes" id="UP000325957"/>
    </source>
</evidence>
<accession>A0A5J5KWG8</accession>
<comment type="caution">
    <text evidence="4">The sequence shown here is derived from an EMBL/GenBank/DDBJ whole genome shotgun (WGS) entry which is preliminary data.</text>
</comment>
<dbReference type="GO" id="GO:0032259">
    <property type="term" value="P:methylation"/>
    <property type="evidence" value="ECO:0007669"/>
    <property type="project" value="UniProtKB-KW"/>
</dbReference>
<sequence length="233" mass="24901">MTAHYFTTPEGPETRSELEIELRGRSVRVATSAGVFSPRALDKGTAVLLDAVPAPEGHEFLDLGCGWGPLTLAMGLAARDRLASGSGSASADDDGADVPLGIPGGEESGPRITAVDVNERSLALTRDNAVAVGLAVEALLPGEVPADRLFDTMWSNPPIRIGKEALHELLLHWLPRLSPAGAAWMVVQKNLGADSLQKWLLQALPERTGQEWTVERISSSRGFRVLKVSRRSP</sequence>
<reference evidence="4 5" key="1">
    <citation type="submission" date="2019-05" db="EMBL/GenBank/DDBJ databases">
        <title>Kocuria coralli sp. nov., a novel actinobacterium isolated from coral reef seawater.</title>
        <authorList>
            <person name="Li J."/>
        </authorList>
    </citation>
    <scope>NUCLEOTIDE SEQUENCE [LARGE SCALE GENOMIC DNA]</scope>
    <source>
        <strain evidence="4 5">SCSIO 13007</strain>
    </source>
</reference>
<organism evidence="4 5">
    <name type="scientific">Kocuria coralli</name>
    <dbReference type="NCBI Taxonomy" id="1461025"/>
    <lineage>
        <taxon>Bacteria</taxon>
        <taxon>Bacillati</taxon>
        <taxon>Actinomycetota</taxon>
        <taxon>Actinomycetes</taxon>
        <taxon>Micrococcales</taxon>
        <taxon>Micrococcaceae</taxon>
        <taxon>Kocuria</taxon>
    </lineage>
</organism>
<dbReference type="RefSeq" id="WP_158034452.1">
    <property type="nucleotide sequence ID" value="NZ_ML708622.1"/>
</dbReference>
<name>A0A5J5KWG8_9MICC</name>
<keyword evidence="5" id="KW-1185">Reference proteome</keyword>
<dbReference type="EMBL" id="SZWF01000016">
    <property type="protein sequence ID" value="KAA9393610.1"/>
    <property type="molecule type" value="Genomic_DNA"/>
</dbReference>
<dbReference type="InterPro" id="IPR029063">
    <property type="entry name" value="SAM-dependent_MTases_sf"/>
</dbReference>
<dbReference type="InterPro" id="IPR046977">
    <property type="entry name" value="RsmC/RlmG"/>
</dbReference>
<dbReference type="Pfam" id="PF05175">
    <property type="entry name" value="MTS"/>
    <property type="match status" value="2"/>
</dbReference>
<evidence type="ECO:0000256" key="1">
    <source>
        <dbReference type="ARBA" id="ARBA00022603"/>
    </source>
</evidence>
<evidence type="ECO:0000259" key="3">
    <source>
        <dbReference type="Pfam" id="PF05175"/>
    </source>
</evidence>
<dbReference type="PANTHER" id="PTHR47816:SF4">
    <property type="entry name" value="RIBOSOMAL RNA SMALL SUBUNIT METHYLTRANSFERASE C"/>
    <property type="match status" value="1"/>
</dbReference>
<dbReference type="SUPFAM" id="SSF53335">
    <property type="entry name" value="S-adenosyl-L-methionine-dependent methyltransferases"/>
    <property type="match status" value="1"/>
</dbReference>
<dbReference type="OrthoDB" id="9764961at2"/>
<dbReference type="Proteomes" id="UP000325957">
    <property type="component" value="Unassembled WGS sequence"/>
</dbReference>
<dbReference type="CDD" id="cd02440">
    <property type="entry name" value="AdoMet_MTases"/>
    <property type="match status" value="1"/>
</dbReference>
<feature type="domain" description="Methyltransferase small" evidence="3">
    <location>
        <begin position="27"/>
        <end position="76"/>
    </location>
</feature>
<evidence type="ECO:0000313" key="4">
    <source>
        <dbReference type="EMBL" id="KAA9393610.1"/>
    </source>
</evidence>
<keyword evidence="1 4" id="KW-0489">Methyltransferase</keyword>
<protein>
    <submittedName>
        <fullName evidence="4">Methyltransferase</fullName>
    </submittedName>
</protein>
<dbReference type="AlphaFoldDB" id="A0A5J5KWG8"/>
<proteinExistence type="predicted"/>
<feature type="domain" description="Methyltransferase small" evidence="3">
    <location>
        <begin position="111"/>
        <end position="200"/>
    </location>
</feature>
<dbReference type="GO" id="GO:0008757">
    <property type="term" value="F:S-adenosylmethionine-dependent methyltransferase activity"/>
    <property type="evidence" value="ECO:0007669"/>
    <property type="project" value="InterPro"/>
</dbReference>
<dbReference type="PANTHER" id="PTHR47816">
    <property type="entry name" value="RIBOSOMAL RNA SMALL SUBUNIT METHYLTRANSFERASE C"/>
    <property type="match status" value="1"/>
</dbReference>
<keyword evidence="2 4" id="KW-0808">Transferase</keyword>
<evidence type="ECO:0000256" key="2">
    <source>
        <dbReference type="ARBA" id="ARBA00022679"/>
    </source>
</evidence>
<dbReference type="InterPro" id="IPR007848">
    <property type="entry name" value="Small_mtfrase_dom"/>
</dbReference>
<gene>
    <name evidence="4" type="ORF">FCK90_11520</name>
</gene>
<dbReference type="Gene3D" id="3.40.50.150">
    <property type="entry name" value="Vaccinia Virus protein VP39"/>
    <property type="match status" value="1"/>
</dbReference>